<reference evidence="1" key="2">
    <citation type="submission" date="2022-07" db="EMBL/GenBank/DDBJ databases">
        <authorList>
            <person name="Goncalves M.F.M."/>
            <person name="Hilario S."/>
            <person name="Van De Peer Y."/>
            <person name="Esteves A.C."/>
            <person name="Alves A."/>
        </authorList>
    </citation>
    <scope>NUCLEOTIDE SEQUENCE</scope>
    <source>
        <strain evidence="1">MUM 19.33</strain>
    </source>
</reference>
<protein>
    <submittedName>
        <fullName evidence="1">Uncharacterized protein</fullName>
    </submittedName>
</protein>
<evidence type="ECO:0000313" key="2">
    <source>
        <dbReference type="Proteomes" id="UP001055219"/>
    </source>
</evidence>
<evidence type="ECO:0000313" key="1">
    <source>
        <dbReference type="EMBL" id="KAI6782485.1"/>
    </source>
</evidence>
<dbReference type="AlphaFoldDB" id="A0A9P9Y356"/>
<name>A0A9P9Y356_9HYPO</name>
<accession>A0A9P9Y356</accession>
<dbReference type="EMBL" id="JAGIXG020000013">
    <property type="protein sequence ID" value="KAI6782485.1"/>
    <property type="molecule type" value="Genomic_DNA"/>
</dbReference>
<sequence>MGRYPEAPASSLSFNFGSKLEYGKQLVDAKGRLGPPETMKLKIADKTRHRPLDGTRTQTWILDLTRTTTPVEW</sequence>
<comment type="caution">
    <text evidence="1">The sequence shown here is derived from an EMBL/GenBank/DDBJ whole genome shotgun (WGS) entry which is preliminary data.</text>
</comment>
<reference evidence="1" key="1">
    <citation type="journal article" date="2021" name="J Fungi (Basel)">
        <title>Genomic and Metabolomic Analyses of the Marine Fungus Emericellopsis cladophorae: Insights into Saltwater Adaptability Mechanisms and Its Biosynthetic Potential.</title>
        <authorList>
            <person name="Goncalves M.F.M."/>
            <person name="Hilario S."/>
            <person name="Van de Peer Y."/>
            <person name="Esteves A.C."/>
            <person name="Alves A."/>
        </authorList>
    </citation>
    <scope>NUCLEOTIDE SEQUENCE</scope>
    <source>
        <strain evidence="1">MUM 19.33</strain>
    </source>
</reference>
<proteinExistence type="predicted"/>
<keyword evidence="2" id="KW-1185">Reference proteome</keyword>
<dbReference type="Proteomes" id="UP001055219">
    <property type="component" value="Unassembled WGS sequence"/>
</dbReference>
<gene>
    <name evidence="1" type="ORF">J7T54_001342</name>
</gene>
<dbReference type="OrthoDB" id="10458697at2759"/>
<organism evidence="1 2">
    <name type="scientific">Emericellopsis cladophorae</name>
    <dbReference type="NCBI Taxonomy" id="2686198"/>
    <lineage>
        <taxon>Eukaryota</taxon>
        <taxon>Fungi</taxon>
        <taxon>Dikarya</taxon>
        <taxon>Ascomycota</taxon>
        <taxon>Pezizomycotina</taxon>
        <taxon>Sordariomycetes</taxon>
        <taxon>Hypocreomycetidae</taxon>
        <taxon>Hypocreales</taxon>
        <taxon>Bionectriaceae</taxon>
        <taxon>Emericellopsis</taxon>
    </lineage>
</organism>
<dbReference type="GeneID" id="75827861"/>
<dbReference type="RefSeq" id="XP_051363341.1">
    <property type="nucleotide sequence ID" value="XM_051505309.1"/>
</dbReference>